<dbReference type="AlphaFoldDB" id="A0A1L7WS35"/>
<dbReference type="EMBL" id="FJOG01000006">
    <property type="protein sequence ID" value="CZR55573.1"/>
    <property type="molecule type" value="Genomic_DNA"/>
</dbReference>
<keyword evidence="4" id="KW-1185">Reference proteome</keyword>
<dbReference type="Pfam" id="PF14226">
    <property type="entry name" value="DIOX_N"/>
    <property type="match status" value="1"/>
</dbReference>
<name>A0A1L7WS35_9HELO</name>
<dbReference type="SUPFAM" id="SSF51197">
    <property type="entry name" value="Clavaminate synthase-like"/>
    <property type="match status" value="1"/>
</dbReference>
<organism evidence="3 4">
    <name type="scientific">Phialocephala subalpina</name>
    <dbReference type="NCBI Taxonomy" id="576137"/>
    <lineage>
        <taxon>Eukaryota</taxon>
        <taxon>Fungi</taxon>
        <taxon>Dikarya</taxon>
        <taxon>Ascomycota</taxon>
        <taxon>Pezizomycotina</taxon>
        <taxon>Leotiomycetes</taxon>
        <taxon>Helotiales</taxon>
        <taxon>Mollisiaceae</taxon>
        <taxon>Phialocephala</taxon>
        <taxon>Phialocephala fortinii species complex</taxon>
    </lineage>
</organism>
<dbReference type="Gene3D" id="2.60.120.330">
    <property type="entry name" value="B-lactam Antibiotic, Isopenicillin N Synthase, Chain"/>
    <property type="match status" value="2"/>
</dbReference>
<protein>
    <recommendedName>
        <fullName evidence="2">Non-haem dioxygenase N-terminal domain-containing protein</fullName>
    </recommendedName>
</protein>
<gene>
    <name evidence="3" type="ORF">PAC_05461</name>
</gene>
<comment type="similarity">
    <text evidence="1">Belongs to the iron/ascorbate-dependent oxidoreductase family.</text>
</comment>
<sequence>MLNDGICSEQSSEGPMPELDSVFAQSKSYFELPLSEKAKAPNNDPNINRGYSGMGIEKTTNVFDADGIATLRKQEPDIKESLEIGSEPGDYPVKKEMNIWPEGLEGFKEKMIWFYKRCDDLHHVLLGAIAEGLGIEKDFFRSIKNGDHVLRLLHYPSVERNELDKEGAVRTGSHTDYGSDLLQISTNDVLESTHHRVRTPTKIPVTADGKYAARYSIAYFCHPDQESTIDTIETCWDPVNNPKKYGPVVLGEWIANRLKISY</sequence>
<evidence type="ECO:0000256" key="1">
    <source>
        <dbReference type="ARBA" id="ARBA00008056"/>
    </source>
</evidence>
<dbReference type="InterPro" id="IPR027443">
    <property type="entry name" value="IPNS-like_sf"/>
</dbReference>
<evidence type="ECO:0000313" key="3">
    <source>
        <dbReference type="EMBL" id="CZR55573.1"/>
    </source>
</evidence>
<evidence type="ECO:0000259" key="2">
    <source>
        <dbReference type="Pfam" id="PF14226"/>
    </source>
</evidence>
<reference evidence="3 4" key="1">
    <citation type="submission" date="2016-03" db="EMBL/GenBank/DDBJ databases">
        <authorList>
            <person name="Ploux O."/>
        </authorList>
    </citation>
    <scope>NUCLEOTIDE SEQUENCE [LARGE SCALE GENOMIC DNA]</scope>
    <source>
        <strain evidence="3 4">UAMH 11012</strain>
    </source>
</reference>
<dbReference type="Proteomes" id="UP000184330">
    <property type="component" value="Unassembled WGS sequence"/>
</dbReference>
<proteinExistence type="inferred from homology"/>
<feature type="domain" description="Non-haem dioxygenase N-terminal" evidence="2">
    <location>
        <begin position="18"/>
        <end position="102"/>
    </location>
</feature>
<accession>A0A1L7WS35</accession>
<dbReference type="STRING" id="576137.A0A1L7WS35"/>
<dbReference type="OrthoDB" id="288590at2759"/>
<dbReference type="PANTHER" id="PTHR47990">
    <property type="entry name" value="2-OXOGLUTARATE (2OG) AND FE(II)-DEPENDENT OXYGENASE SUPERFAMILY PROTEIN-RELATED"/>
    <property type="match status" value="1"/>
</dbReference>
<evidence type="ECO:0000313" key="4">
    <source>
        <dbReference type="Proteomes" id="UP000184330"/>
    </source>
</evidence>
<dbReference type="InterPro" id="IPR050231">
    <property type="entry name" value="Iron_ascorbate_oxido_reductase"/>
</dbReference>
<dbReference type="InterPro" id="IPR026992">
    <property type="entry name" value="DIOX_N"/>
</dbReference>